<gene>
    <name evidence="2" type="ORF">GCM10022281_09540</name>
</gene>
<dbReference type="Pfam" id="PF01458">
    <property type="entry name" value="SUFBD_core"/>
    <property type="match status" value="1"/>
</dbReference>
<evidence type="ECO:0000313" key="2">
    <source>
        <dbReference type="EMBL" id="GAA4032004.1"/>
    </source>
</evidence>
<dbReference type="InterPro" id="IPR037284">
    <property type="entry name" value="SUF_FeS_clus_asmbl_SufBD_sf"/>
</dbReference>
<dbReference type="RefSeq" id="WP_344695885.1">
    <property type="nucleotide sequence ID" value="NZ_BAABBR010000001.1"/>
</dbReference>
<dbReference type="PANTHER" id="PTHR43575">
    <property type="entry name" value="PROTEIN ABCI7, CHLOROPLASTIC"/>
    <property type="match status" value="1"/>
</dbReference>
<evidence type="ECO:0000259" key="1">
    <source>
        <dbReference type="Pfam" id="PF01458"/>
    </source>
</evidence>
<organism evidence="2 3">
    <name type="scientific">Sphingomonas rosea</name>
    <dbReference type="NCBI Taxonomy" id="335605"/>
    <lineage>
        <taxon>Bacteria</taxon>
        <taxon>Pseudomonadati</taxon>
        <taxon>Pseudomonadota</taxon>
        <taxon>Alphaproteobacteria</taxon>
        <taxon>Sphingomonadales</taxon>
        <taxon>Sphingomonadaceae</taxon>
        <taxon>Sphingomonas</taxon>
    </lineage>
</organism>
<dbReference type="Proteomes" id="UP001424459">
    <property type="component" value="Unassembled WGS sequence"/>
</dbReference>
<dbReference type="InterPro" id="IPR055346">
    <property type="entry name" value="Fe-S_cluster_assembly_SufBD"/>
</dbReference>
<protein>
    <recommendedName>
        <fullName evidence="1">SUF system FeS cluster assembly SufBD core domain-containing protein</fullName>
    </recommendedName>
</protein>
<dbReference type="PANTHER" id="PTHR43575:SF1">
    <property type="entry name" value="PROTEIN ABCI7, CHLOROPLASTIC"/>
    <property type="match status" value="1"/>
</dbReference>
<comment type="caution">
    <text evidence="2">The sequence shown here is derived from an EMBL/GenBank/DDBJ whole genome shotgun (WGS) entry which is preliminary data.</text>
</comment>
<dbReference type="EMBL" id="BAABBR010000001">
    <property type="protein sequence ID" value="GAA4032004.1"/>
    <property type="molecule type" value="Genomic_DNA"/>
</dbReference>
<reference evidence="3" key="1">
    <citation type="journal article" date="2019" name="Int. J. Syst. Evol. Microbiol.">
        <title>The Global Catalogue of Microorganisms (GCM) 10K type strain sequencing project: providing services to taxonomists for standard genome sequencing and annotation.</title>
        <authorList>
            <consortium name="The Broad Institute Genomics Platform"/>
            <consortium name="The Broad Institute Genome Sequencing Center for Infectious Disease"/>
            <person name="Wu L."/>
            <person name="Ma J."/>
        </authorList>
    </citation>
    <scope>NUCLEOTIDE SEQUENCE [LARGE SCALE GENOMIC DNA]</scope>
    <source>
        <strain evidence="3">JCM 17564</strain>
    </source>
</reference>
<dbReference type="InterPro" id="IPR000825">
    <property type="entry name" value="SUF_FeS_clus_asmbl_SufBD_core"/>
</dbReference>
<sequence length="250" mass="26873">MSAIATLPTRKDEAYRYADFAALDRVWHELAPPREIVIPAGESHSHVLVAGAEPVEIHRATVIVEAGASLALFALNGCTEYGRIEVDVTVREGGHFTLQAANIAGGSATQEIVTVVRHVEPEGTSNQVVRSVLAGKATGSYLGKVAVARHAQKVDGEQSVKAMLLDRGATANCKPELEIYADDVKCAHGASVGELDPDQLFYALSRGLDPASAKALLLEGFVLQLWDEAPDDRREELVEQTRRLLRTVSA</sequence>
<dbReference type="SUPFAM" id="SSF101960">
    <property type="entry name" value="Stabilizer of iron transporter SufD"/>
    <property type="match status" value="1"/>
</dbReference>
<feature type="domain" description="SUF system FeS cluster assembly SufBD core" evidence="1">
    <location>
        <begin position="51"/>
        <end position="221"/>
    </location>
</feature>
<proteinExistence type="predicted"/>
<evidence type="ECO:0000313" key="3">
    <source>
        <dbReference type="Proteomes" id="UP001424459"/>
    </source>
</evidence>
<name>A0ABP7TVR0_9SPHN</name>
<accession>A0ABP7TVR0</accession>
<keyword evidence="3" id="KW-1185">Reference proteome</keyword>